<sequence>MRRNLEIPQGKRTKLYRFLEILPGAISYGAIILLFILSLIDPVLGAVYLFALIASTLVKAVGVAYRTVQGYEVIKRAGRVDWHKRVEDLSHPHEAFERLRDDDNKSYHFDEHIENLKMMAAMGKEYPNPDKIYHVVIMTAYNEGEDVLGPSIEAVQNTTFPNDRIIFALAYEERGGEAIEQTAKHLKAQYKGVFRDFLLVKHPANLSGEVVGKGPNLTYAGKAVARYVEEKHLPVENIIVTSLDSDNHMASKYLDSVAYEFITHPNRQRLSYQPVSLFMNNIWDAPAPTRVIAVSNSFFNVISTMRPHTLRNFASHSQPLQALEAMDFWSKRTIVEDGHQYWRSLFFFSGDYSVLPIRIPIYQDAVMDDTFWKTVKAQFIQVRRWYYGASDVAYVGSRLFVKSGQRIMPFWQLFPKFWRLLDGHITLAIMAPLITFGGWVPMIMNLSSHTMVAYNLPNIVSVIETVASIGLLITVLVSFRMLPKRPARYRKGRNILMIIQWILMPITSILYQSVAAYYAQTRLMLGKYMEKFDVTRKVIKK</sequence>
<feature type="transmembrane region" description="Helical" evidence="1">
    <location>
        <begin position="46"/>
        <end position="65"/>
    </location>
</feature>
<dbReference type="PANTHER" id="PTHR36851">
    <property type="entry name" value="UNNAMED PRODUCT"/>
    <property type="match status" value="1"/>
</dbReference>
<accession>A0ABY0FLP1</accession>
<dbReference type="RefSeq" id="WP_129734978.1">
    <property type="nucleotide sequence ID" value="NZ_PRLM01000004.1"/>
</dbReference>
<dbReference type="PANTHER" id="PTHR36851:SF1">
    <property type="entry name" value="GLYCO_TRANS_2-LIKE DOMAIN-CONTAINING PROTEIN"/>
    <property type="match status" value="1"/>
</dbReference>
<protein>
    <recommendedName>
        <fullName evidence="4">Glycosyltransferase 2-like domain-containing protein</fullName>
    </recommendedName>
</protein>
<keyword evidence="1" id="KW-1133">Transmembrane helix</keyword>
<reference evidence="2 3" key="2">
    <citation type="journal article" date="2020" name="Cell Rep.">
        <title>Acquisition and Adaptation of Ultra-small Parasitic Reduced Genome Bacteria to Mammalian Hosts.</title>
        <authorList>
            <person name="McLean J.S."/>
            <person name="Bor B."/>
            <person name="Kerns K.A."/>
            <person name="Liu Q."/>
            <person name="To T.T."/>
            <person name="Solden L."/>
            <person name="Hendrickson E.L."/>
            <person name="Wrighton K."/>
            <person name="Shi W."/>
            <person name="He X."/>
        </authorList>
    </citation>
    <scope>NUCLEOTIDE SEQUENCE [LARGE SCALE GENOMIC DNA]</scope>
    <source>
        <strain evidence="2 3">TM7_G3_2_Rum_HOT_351B</strain>
    </source>
</reference>
<dbReference type="CDD" id="cd00761">
    <property type="entry name" value="Glyco_tranf_GTA_type"/>
    <property type="match status" value="1"/>
</dbReference>
<feature type="transmembrane region" description="Helical" evidence="1">
    <location>
        <begin position="417"/>
        <end position="439"/>
    </location>
</feature>
<comment type="caution">
    <text evidence="2">The sequence shown here is derived from an EMBL/GenBank/DDBJ whole genome shotgun (WGS) entry which is preliminary data.</text>
</comment>
<feature type="transmembrane region" description="Helical" evidence="1">
    <location>
        <begin position="494"/>
        <end position="519"/>
    </location>
</feature>
<evidence type="ECO:0000313" key="2">
    <source>
        <dbReference type="EMBL" id="RYC74702.1"/>
    </source>
</evidence>
<keyword evidence="1" id="KW-0472">Membrane</keyword>
<dbReference type="SUPFAM" id="SSF53448">
    <property type="entry name" value="Nucleotide-diphospho-sugar transferases"/>
    <property type="match status" value="1"/>
</dbReference>
<evidence type="ECO:0008006" key="4">
    <source>
        <dbReference type="Google" id="ProtNLM"/>
    </source>
</evidence>
<feature type="transmembrane region" description="Helical" evidence="1">
    <location>
        <begin position="459"/>
        <end position="482"/>
    </location>
</feature>
<evidence type="ECO:0000256" key="1">
    <source>
        <dbReference type="SAM" id="Phobius"/>
    </source>
</evidence>
<organism evidence="2 3">
    <name type="scientific">Candidatus Nanosyncoccus alces</name>
    <dbReference type="NCBI Taxonomy" id="2171997"/>
    <lineage>
        <taxon>Bacteria</taxon>
        <taxon>Candidatus Saccharimonadota</taxon>
        <taxon>Candidatus Nanosyncoccalia</taxon>
        <taxon>Candidatus Nanosyncoccales</taxon>
        <taxon>Candidatus Nanosyncoccaceae</taxon>
        <taxon>Candidatus Nanosyncoccus</taxon>
    </lineage>
</organism>
<name>A0ABY0FLP1_9BACT</name>
<dbReference type="Proteomes" id="UP001191019">
    <property type="component" value="Unassembled WGS sequence"/>
</dbReference>
<dbReference type="EMBL" id="PRLM01000004">
    <property type="protein sequence ID" value="RYC74702.1"/>
    <property type="molecule type" value="Genomic_DNA"/>
</dbReference>
<evidence type="ECO:0000313" key="3">
    <source>
        <dbReference type="Proteomes" id="UP001191019"/>
    </source>
</evidence>
<keyword evidence="1" id="KW-0812">Transmembrane</keyword>
<keyword evidence="3" id="KW-1185">Reference proteome</keyword>
<dbReference type="InterPro" id="IPR029044">
    <property type="entry name" value="Nucleotide-diphossugar_trans"/>
</dbReference>
<feature type="transmembrane region" description="Helical" evidence="1">
    <location>
        <begin position="21"/>
        <end position="40"/>
    </location>
</feature>
<proteinExistence type="predicted"/>
<reference evidence="2 3" key="1">
    <citation type="journal article" date="2018" name="bioRxiv">
        <title>Evidence of independent acquisition and adaption of ultra-small bacteria to human hosts across the highly diverse yet reduced genomes of the phylum Saccharibacteria.</title>
        <authorList>
            <person name="McLean J.S."/>
            <person name="Bor B."/>
            <person name="To T.T."/>
            <person name="Liu Q."/>
            <person name="Kearns K.A."/>
            <person name="Solden L.M."/>
            <person name="Wrighton K.C."/>
            <person name="He X."/>
            <person name="Shi W."/>
        </authorList>
    </citation>
    <scope>NUCLEOTIDE SEQUENCE [LARGE SCALE GENOMIC DNA]</scope>
    <source>
        <strain evidence="2 3">TM7_G3_2_Rum_HOT_351B</strain>
    </source>
</reference>
<gene>
    <name evidence="2" type="ORF">G3RUM_00455</name>
</gene>